<accession>A0A151SUM5</accession>
<sequence>MHSLKQTANLLASLGSPVSVEDMTDHILRGLDDGYRAVIDGVNARDTAILFDDLLEKLLIQELSLVAAQRQVPAPMTALNVQARPNHSDKTRSGQFSASSTSRPDNRKSFLSRCQWCNVKGHVLS</sequence>
<dbReference type="PANTHER" id="PTHR47481:SF34">
    <property type="entry name" value="CCHC-TYPE DOMAIN-CONTAINING PROTEIN"/>
    <property type="match status" value="1"/>
</dbReference>
<evidence type="ECO:0000313" key="2">
    <source>
        <dbReference type="EMBL" id="KYP58489.1"/>
    </source>
</evidence>
<evidence type="ECO:0008006" key="4">
    <source>
        <dbReference type="Google" id="ProtNLM"/>
    </source>
</evidence>
<dbReference type="PANTHER" id="PTHR47481">
    <property type="match status" value="1"/>
</dbReference>
<dbReference type="AlphaFoldDB" id="A0A151SUM5"/>
<dbReference type="Proteomes" id="UP000075243">
    <property type="component" value="Chromosome 10"/>
</dbReference>
<gene>
    <name evidence="2" type="ORF">KK1_013898</name>
</gene>
<name>A0A151SUM5_CAJCA</name>
<protein>
    <recommendedName>
        <fullName evidence="4">Retrovirus-related Pol polyprotein from transposon TNT 1-94</fullName>
    </recommendedName>
</protein>
<feature type="compositionally biased region" description="Polar residues" evidence="1">
    <location>
        <begin position="93"/>
        <end position="103"/>
    </location>
</feature>
<organism evidence="2 3">
    <name type="scientific">Cajanus cajan</name>
    <name type="common">Pigeon pea</name>
    <name type="synonym">Cajanus indicus</name>
    <dbReference type="NCBI Taxonomy" id="3821"/>
    <lineage>
        <taxon>Eukaryota</taxon>
        <taxon>Viridiplantae</taxon>
        <taxon>Streptophyta</taxon>
        <taxon>Embryophyta</taxon>
        <taxon>Tracheophyta</taxon>
        <taxon>Spermatophyta</taxon>
        <taxon>Magnoliopsida</taxon>
        <taxon>eudicotyledons</taxon>
        <taxon>Gunneridae</taxon>
        <taxon>Pentapetalae</taxon>
        <taxon>rosids</taxon>
        <taxon>fabids</taxon>
        <taxon>Fabales</taxon>
        <taxon>Fabaceae</taxon>
        <taxon>Papilionoideae</taxon>
        <taxon>50 kb inversion clade</taxon>
        <taxon>NPAAA clade</taxon>
        <taxon>indigoferoid/millettioid clade</taxon>
        <taxon>Phaseoleae</taxon>
        <taxon>Cajanus</taxon>
    </lineage>
</organism>
<evidence type="ECO:0000256" key="1">
    <source>
        <dbReference type="SAM" id="MobiDB-lite"/>
    </source>
</evidence>
<reference evidence="2 3" key="1">
    <citation type="journal article" date="2012" name="Nat. Biotechnol.">
        <title>Draft genome sequence of pigeonpea (Cajanus cajan), an orphan legume crop of resource-poor farmers.</title>
        <authorList>
            <person name="Varshney R.K."/>
            <person name="Chen W."/>
            <person name="Li Y."/>
            <person name="Bharti A.K."/>
            <person name="Saxena R.K."/>
            <person name="Schlueter J.A."/>
            <person name="Donoghue M.T."/>
            <person name="Azam S."/>
            <person name="Fan G."/>
            <person name="Whaley A.M."/>
            <person name="Farmer A.D."/>
            <person name="Sheridan J."/>
            <person name="Iwata A."/>
            <person name="Tuteja R."/>
            <person name="Penmetsa R.V."/>
            <person name="Wu W."/>
            <person name="Upadhyaya H.D."/>
            <person name="Yang S.P."/>
            <person name="Shah T."/>
            <person name="Saxena K.B."/>
            <person name="Michael T."/>
            <person name="McCombie W.R."/>
            <person name="Yang B."/>
            <person name="Zhang G."/>
            <person name="Yang H."/>
            <person name="Wang J."/>
            <person name="Spillane C."/>
            <person name="Cook D.R."/>
            <person name="May G.D."/>
            <person name="Xu X."/>
            <person name="Jackson S.A."/>
        </authorList>
    </citation>
    <scope>NUCLEOTIDE SEQUENCE [LARGE SCALE GENOMIC DNA]</scope>
    <source>
        <strain evidence="3">cv. Asha</strain>
    </source>
</reference>
<proteinExistence type="predicted"/>
<feature type="region of interest" description="Disordered" evidence="1">
    <location>
        <begin position="77"/>
        <end position="108"/>
    </location>
</feature>
<dbReference type="EMBL" id="CM003612">
    <property type="protein sequence ID" value="KYP58489.1"/>
    <property type="molecule type" value="Genomic_DNA"/>
</dbReference>
<dbReference type="Gramene" id="C.cajan_13486.t">
    <property type="protein sequence ID" value="C.cajan_13486.t.cds1"/>
    <property type="gene ID" value="C.cajan_13486"/>
</dbReference>
<evidence type="ECO:0000313" key="3">
    <source>
        <dbReference type="Proteomes" id="UP000075243"/>
    </source>
</evidence>
<keyword evidence="3" id="KW-1185">Reference proteome</keyword>